<name>A0ABT0N9U5_9GAMM</name>
<feature type="domain" description="Rhodanese" evidence="2">
    <location>
        <begin position="52"/>
        <end position="141"/>
    </location>
</feature>
<proteinExistence type="predicted"/>
<dbReference type="InterPro" id="IPR001763">
    <property type="entry name" value="Rhodanese-like_dom"/>
</dbReference>
<organism evidence="3 4">
    <name type="scientific">Shewanella corallii</name>
    <dbReference type="NCBI Taxonomy" id="560080"/>
    <lineage>
        <taxon>Bacteria</taxon>
        <taxon>Pseudomonadati</taxon>
        <taxon>Pseudomonadota</taxon>
        <taxon>Gammaproteobacteria</taxon>
        <taxon>Alteromonadales</taxon>
        <taxon>Shewanellaceae</taxon>
        <taxon>Shewanella</taxon>
    </lineage>
</organism>
<evidence type="ECO:0000313" key="4">
    <source>
        <dbReference type="Proteomes" id="UP001202831"/>
    </source>
</evidence>
<accession>A0ABT0N9U5</accession>
<dbReference type="SUPFAM" id="SSF52821">
    <property type="entry name" value="Rhodanese/Cell cycle control phosphatase"/>
    <property type="match status" value="1"/>
</dbReference>
<sequence>MTKLIKQLFASLVLLMTANTCLAGAGGDLTPAVQHDLNPRYISLLEGEALHKQGDVYFFDVNTLEIWAEGFIPGAVFFNVKSWRELLPKNKDAQMVFYCANRLCTASVVAAREVMKLGYTNVLQMPDGIYGWRMSGRPHEVP</sequence>
<dbReference type="RefSeq" id="WP_248936487.1">
    <property type="nucleotide sequence ID" value="NZ_JAKIKT010000004.1"/>
</dbReference>
<gene>
    <name evidence="3" type="ORF">L2725_12695</name>
</gene>
<evidence type="ECO:0000259" key="2">
    <source>
        <dbReference type="PROSITE" id="PS50206"/>
    </source>
</evidence>
<dbReference type="Pfam" id="PF00581">
    <property type="entry name" value="Rhodanese"/>
    <property type="match status" value="1"/>
</dbReference>
<feature type="signal peptide" evidence="1">
    <location>
        <begin position="1"/>
        <end position="23"/>
    </location>
</feature>
<evidence type="ECO:0000256" key="1">
    <source>
        <dbReference type="SAM" id="SignalP"/>
    </source>
</evidence>
<dbReference type="PROSITE" id="PS50206">
    <property type="entry name" value="RHODANESE_3"/>
    <property type="match status" value="1"/>
</dbReference>
<dbReference type="SMART" id="SM00450">
    <property type="entry name" value="RHOD"/>
    <property type="match status" value="1"/>
</dbReference>
<protein>
    <submittedName>
        <fullName evidence="3">Rhodanese-like domain-containing protein</fullName>
    </submittedName>
</protein>
<keyword evidence="4" id="KW-1185">Reference proteome</keyword>
<dbReference type="Proteomes" id="UP001202831">
    <property type="component" value="Unassembled WGS sequence"/>
</dbReference>
<dbReference type="InterPro" id="IPR036873">
    <property type="entry name" value="Rhodanese-like_dom_sf"/>
</dbReference>
<reference evidence="3 4" key="1">
    <citation type="submission" date="2022-01" db="EMBL/GenBank/DDBJ databases">
        <title>Whole genome-based taxonomy of the Shewanellaceae.</title>
        <authorList>
            <person name="Martin-Rodriguez A.J."/>
        </authorList>
    </citation>
    <scope>NUCLEOTIDE SEQUENCE [LARGE SCALE GENOMIC DNA]</scope>
    <source>
        <strain evidence="3 4">DSM 21332</strain>
    </source>
</reference>
<dbReference type="EMBL" id="JAKIKT010000004">
    <property type="protein sequence ID" value="MCL2914626.1"/>
    <property type="molecule type" value="Genomic_DNA"/>
</dbReference>
<keyword evidence="1" id="KW-0732">Signal</keyword>
<comment type="caution">
    <text evidence="3">The sequence shown here is derived from an EMBL/GenBank/DDBJ whole genome shotgun (WGS) entry which is preliminary data.</text>
</comment>
<evidence type="ECO:0000313" key="3">
    <source>
        <dbReference type="EMBL" id="MCL2914626.1"/>
    </source>
</evidence>
<dbReference type="CDD" id="cd00158">
    <property type="entry name" value="RHOD"/>
    <property type="match status" value="1"/>
</dbReference>
<feature type="chain" id="PRO_5045052254" evidence="1">
    <location>
        <begin position="24"/>
        <end position="142"/>
    </location>
</feature>
<dbReference type="Gene3D" id="3.40.250.10">
    <property type="entry name" value="Rhodanese-like domain"/>
    <property type="match status" value="1"/>
</dbReference>